<feature type="compositionally biased region" description="Polar residues" evidence="1">
    <location>
        <begin position="287"/>
        <end position="304"/>
    </location>
</feature>
<feature type="region of interest" description="Disordered" evidence="1">
    <location>
        <begin position="1"/>
        <end position="22"/>
    </location>
</feature>
<sequence length="324" mass="37852">MAEEQDIGQIDEESPRGRKSLANADADADVFKRFLVTKDRAKFAVGKSTKYLEIMRDGSVRLRDVKTSHLDAVISDPLQALQNVENAEDKILWEDKKKNKSRQFKFSTPEEKNEFFEELRKRIDSDKHKQKSKDESKYTVEVFKFVPNESKRFFISKATIRRRRERGDETKWNEYTGKVIAITNYRTVVIETYGQEMTQSQLQNGTEVIPALEVIHMCVLSMDCVQDIVTLHTKDLRTIQLDFSTFADSSLRQQFIKVVKQYVVPFDICDIFAFTDWFNLQPKHTPLSRTSDAADTHTQSQKYLNVQKKKKKKKHTHTKKKINK</sequence>
<dbReference type="AlphaFoldDB" id="X6M965"/>
<proteinExistence type="predicted"/>
<feature type="compositionally biased region" description="Basic residues" evidence="1">
    <location>
        <begin position="307"/>
        <end position="324"/>
    </location>
</feature>
<reference evidence="2 3" key="1">
    <citation type="journal article" date="2013" name="Curr. Biol.">
        <title>The Genome of the Foraminiferan Reticulomyxa filosa.</title>
        <authorList>
            <person name="Glockner G."/>
            <person name="Hulsmann N."/>
            <person name="Schleicher M."/>
            <person name="Noegel A.A."/>
            <person name="Eichinger L."/>
            <person name="Gallinger C."/>
            <person name="Pawlowski J."/>
            <person name="Sierra R."/>
            <person name="Euteneuer U."/>
            <person name="Pillet L."/>
            <person name="Moustafa A."/>
            <person name="Platzer M."/>
            <person name="Groth M."/>
            <person name="Szafranski K."/>
            <person name="Schliwa M."/>
        </authorList>
    </citation>
    <scope>NUCLEOTIDE SEQUENCE [LARGE SCALE GENOMIC DNA]</scope>
</reference>
<protein>
    <submittedName>
        <fullName evidence="2">Uncharacterized protein</fullName>
    </submittedName>
</protein>
<dbReference type="EMBL" id="ASPP01023598">
    <property type="protein sequence ID" value="ETO10196.1"/>
    <property type="molecule type" value="Genomic_DNA"/>
</dbReference>
<keyword evidence="3" id="KW-1185">Reference proteome</keyword>
<dbReference type="Proteomes" id="UP000023152">
    <property type="component" value="Unassembled WGS sequence"/>
</dbReference>
<feature type="region of interest" description="Disordered" evidence="1">
    <location>
        <begin position="286"/>
        <end position="324"/>
    </location>
</feature>
<organism evidence="2 3">
    <name type="scientific">Reticulomyxa filosa</name>
    <dbReference type="NCBI Taxonomy" id="46433"/>
    <lineage>
        <taxon>Eukaryota</taxon>
        <taxon>Sar</taxon>
        <taxon>Rhizaria</taxon>
        <taxon>Retaria</taxon>
        <taxon>Foraminifera</taxon>
        <taxon>Monothalamids</taxon>
        <taxon>Reticulomyxidae</taxon>
        <taxon>Reticulomyxa</taxon>
    </lineage>
</organism>
<accession>X6M965</accession>
<evidence type="ECO:0000313" key="3">
    <source>
        <dbReference type="Proteomes" id="UP000023152"/>
    </source>
</evidence>
<evidence type="ECO:0000256" key="1">
    <source>
        <dbReference type="SAM" id="MobiDB-lite"/>
    </source>
</evidence>
<comment type="caution">
    <text evidence="2">The sequence shown here is derived from an EMBL/GenBank/DDBJ whole genome shotgun (WGS) entry which is preliminary data.</text>
</comment>
<evidence type="ECO:0000313" key="2">
    <source>
        <dbReference type="EMBL" id="ETO10196.1"/>
    </source>
</evidence>
<name>X6M965_RETFI</name>
<gene>
    <name evidence="2" type="ORF">RFI_27182</name>
</gene>
<feature type="compositionally biased region" description="Acidic residues" evidence="1">
    <location>
        <begin position="1"/>
        <end position="12"/>
    </location>
</feature>